<dbReference type="EMBL" id="JABFTP020000144">
    <property type="protein sequence ID" value="KAL3283039.1"/>
    <property type="molecule type" value="Genomic_DNA"/>
</dbReference>
<keyword evidence="3" id="KW-1185">Reference proteome</keyword>
<reference evidence="2 3" key="1">
    <citation type="journal article" date="2021" name="BMC Biol.">
        <title>Horizontally acquired antibacterial genes associated with adaptive radiation of ladybird beetles.</title>
        <authorList>
            <person name="Li H.S."/>
            <person name="Tang X.F."/>
            <person name="Huang Y.H."/>
            <person name="Xu Z.Y."/>
            <person name="Chen M.L."/>
            <person name="Du X.Y."/>
            <person name="Qiu B.Y."/>
            <person name="Chen P.T."/>
            <person name="Zhang W."/>
            <person name="Slipinski A."/>
            <person name="Escalona H.E."/>
            <person name="Waterhouse R.M."/>
            <person name="Zwick A."/>
            <person name="Pang H."/>
        </authorList>
    </citation>
    <scope>NUCLEOTIDE SEQUENCE [LARGE SCALE GENOMIC DNA]</scope>
    <source>
        <strain evidence="2">SYSU2018</strain>
    </source>
</reference>
<feature type="non-terminal residue" evidence="2">
    <location>
        <position position="1"/>
    </location>
</feature>
<sequence length="90" mass="9460">SSFRAIGIFPYNPEAIPEHAYSVSDAAKSSIGTVPQPPDPQKLSNVVTEPMAEHLPVPRPTIPEPQPGPSSAPDLPQSGGKIPDVILGRN</sequence>
<dbReference type="Proteomes" id="UP001516400">
    <property type="component" value="Unassembled WGS sequence"/>
</dbReference>
<name>A0ABD2NWI2_9CUCU</name>
<dbReference type="AlphaFoldDB" id="A0ABD2NWI2"/>
<feature type="region of interest" description="Disordered" evidence="1">
    <location>
        <begin position="55"/>
        <end position="90"/>
    </location>
</feature>
<proteinExistence type="predicted"/>
<gene>
    <name evidence="2" type="ORF">HHI36_006197</name>
</gene>
<evidence type="ECO:0000313" key="3">
    <source>
        <dbReference type="Proteomes" id="UP001516400"/>
    </source>
</evidence>
<evidence type="ECO:0000313" key="2">
    <source>
        <dbReference type="EMBL" id="KAL3283039.1"/>
    </source>
</evidence>
<evidence type="ECO:0000256" key="1">
    <source>
        <dbReference type="SAM" id="MobiDB-lite"/>
    </source>
</evidence>
<protein>
    <submittedName>
        <fullName evidence="2">Uncharacterized protein</fullName>
    </submittedName>
</protein>
<feature type="compositionally biased region" description="Pro residues" evidence="1">
    <location>
        <begin position="57"/>
        <end position="70"/>
    </location>
</feature>
<organism evidence="2 3">
    <name type="scientific">Cryptolaemus montrouzieri</name>
    <dbReference type="NCBI Taxonomy" id="559131"/>
    <lineage>
        <taxon>Eukaryota</taxon>
        <taxon>Metazoa</taxon>
        <taxon>Ecdysozoa</taxon>
        <taxon>Arthropoda</taxon>
        <taxon>Hexapoda</taxon>
        <taxon>Insecta</taxon>
        <taxon>Pterygota</taxon>
        <taxon>Neoptera</taxon>
        <taxon>Endopterygota</taxon>
        <taxon>Coleoptera</taxon>
        <taxon>Polyphaga</taxon>
        <taxon>Cucujiformia</taxon>
        <taxon>Coccinelloidea</taxon>
        <taxon>Coccinellidae</taxon>
        <taxon>Scymninae</taxon>
        <taxon>Scymnini</taxon>
        <taxon>Cryptolaemus</taxon>
    </lineage>
</organism>
<comment type="caution">
    <text evidence="2">The sequence shown here is derived from an EMBL/GenBank/DDBJ whole genome shotgun (WGS) entry which is preliminary data.</text>
</comment>
<accession>A0ABD2NWI2</accession>